<sequence length="59" mass="6458">MTESLPVTAYVRISPATFDPSRFAEVEAMNTKTSEYLVPALKQLPGLIHHYVGLAPEAV</sequence>
<accession>A0ABP5E3L9</accession>
<reference evidence="2" key="1">
    <citation type="journal article" date="2019" name="Int. J. Syst. Evol. Microbiol.">
        <title>The Global Catalogue of Microorganisms (GCM) 10K type strain sequencing project: providing services to taxonomists for standard genome sequencing and annotation.</title>
        <authorList>
            <consortium name="The Broad Institute Genomics Platform"/>
            <consortium name="The Broad Institute Genome Sequencing Center for Infectious Disease"/>
            <person name="Wu L."/>
            <person name="Ma J."/>
        </authorList>
    </citation>
    <scope>NUCLEOTIDE SEQUENCE [LARGE SCALE GENOMIC DNA]</scope>
    <source>
        <strain evidence="2">JCM 16013</strain>
    </source>
</reference>
<dbReference type="RefSeq" id="WP_344660806.1">
    <property type="nucleotide sequence ID" value="NZ_BAAAQM010000045.1"/>
</dbReference>
<dbReference type="EMBL" id="BAAAQM010000045">
    <property type="protein sequence ID" value="GAA1991119.1"/>
    <property type="molecule type" value="Genomic_DNA"/>
</dbReference>
<organism evidence="1 2">
    <name type="scientific">Catenulispora subtropica</name>
    <dbReference type="NCBI Taxonomy" id="450798"/>
    <lineage>
        <taxon>Bacteria</taxon>
        <taxon>Bacillati</taxon>
        <taxon>Actinomycetota</taxon>
        <taxon>Actinomycetes</taxon>
        <taxon>Catenulisporales</taxon>
        <taxon>Catenulisporaceae</taxon>
        <taxon>Catenulispora</taxon>
    </lineage>
</organism>
<proteinExistence type="predicted"/>
<name>A0ABP5E3L9_9ACTN</name>
<evidence type="ECO:0000313" key="2">
    <source>
        <dbReference type="Proteomes" id="UP001499854"/>
    </source>
</evidence>
<protein>
    <recommendedName>
        <fullName evidence="3">Resolvase/invertase-type recombinase catalytic domain-containing protein</fullName>
    </recommendedName>
</protein>
<comment type="caution">
    <text evidence="1">The sequence shown here is derived from an EMBL/GenBank/DDBJ whole genome shotgun (WGS) entry which is preliminary data.</text>
</comment>
<dbReference type="Proteomes" id="UP001499854">
    <property type="component" value="Unassembled WGS sequence"/>
</dbReference>
<keyword evidence="2" id="KW-1185">Reference proteome</keyword>
<evidence type="ECO:0008006" key="3">
    <source>
        <dbReference type="Google" id="ProtNLM"/>
    </source>
</evidence>
<evidence type="ECO:0000313" key="1">
    <source>
        <dbReference type="EMBL" id="GAA1991119.1"/>
    </source>
</evidence>
<gene>
    <name evidence="1" type="ORF">GCM10009838_63110</name>
</gene>